<comment type="caution">
    <text evidence="3">The sequence shown here is derived from an EMBL/GenBank/DDBJ whole genome shotgun (WGS) entry which is preliminary data.</text>
</comment>
<evidence type="ECO:0000313" key="3">
    <source>
        <dbReference type="EMBL" id="KAL1268456.1"/>
    </source>
</evidence>
<feature type="domain" description="PiggyBac transposable element-derived protein" evidence="2">
    <location>
        <begin position="2"/>
        <end position="109"/>
    </location>
</feature>
<evidence type="ECO:0000313" key="4">
    <source>
        <dbReference type="Proteomes" id="UP001558613"/>
    </source>
</evidence>
<keyword evidence="1" id="KW-1133">Transmembrane helix</keyword>
<sequence length="110" mass="12513">MKWKGRLAFRQFIPSKSNRFGVTFFVLYDVLTGYVLDMIIYSGSTSDIQHYQGLRISGSVVMTLLATYLRKGHVLYIDNWYSSPTLFQHLLSLGTGACASRQERDANIPL</sequence>
<dbReference type="Pfam" id="PF13843">
    <property type="entry name" value="DDE_Tnp_1_7"/>
    <property type="match status" value="1"/>
</dbReference>
<name>A0ABR3MV05_9TELE</name>
<reference evidence="3 4" key="1">
    <citation type="submission" date="2023-09" db="EMBL/GenBank/DDBJ databases">
        <authorList>
            <person name="Wang M."/>
        </authorList>
    </citation>
    <scope>NUCLEOTIDE SEQUENCE [LARGE SCALE GENOMIC DNA]</scope>
    <source>
        <strain evidence="3">GT-2023</strain>
        <tissue evidence="3">Liver</tissue>
    </source>
</reference>
<keyword evidence="4" id="KW-1185">Reference proteome</keyword>
<feature type="transmembrane region" description="Helical" evidence="1">
    <location>
        <begin position="20"/>
        <end position="41"/>
    </location>
</feature>
<dbReference type="PANTHER" id="PTHR46599:SF3">
    <property type="entry name" value="PIGGYBAC TRANSPOSABLE ELEMENT-DERIVED PROTEIN 4"/>
    <property type="match status" value="1"/>
</dbReference>
<proteinExistence type="predicted"/>
<evidence type="ECO:0000259" key="2">
    <source>
        <dbReference type="Pfam" id="PF13843"/>
    </source>
</evidence>
<organism evidence="3 4">
    <name type="scientific">Cirrhinus molitorella</name>
    <name type="common">mud carp</name>
    <dbReference type="NCBI Taxonomy" id="172907"/>
    <lineage>
        <taxon>Eukaryota</taxon>
        <taxon>Metazoa</taxon>
        <taxon>Chordata</taxon>
        <taxon>Craniata</taxon>
        <taxon>Vertebrata</taxon>
        <taxon>Euteleostomi</taxon>
        <taxon>Actinopterygii</taxon>
        <taxon>Neopterygii</taxon>
        <taxon>Teleostei</taxon>
        <taxon>Ostariophysi</taxon>
        <taxon>Cypriniformes</taxon>
        <taxon>Cyprinidae</taxon>
        <taxon>Labeoninae</taxon>
        <taxon>Labeonini</taxon>
        <taxon>Cirrhinus</taxon>
    </lineage>
</organism>
<evidence type="ECO:0000256" key="1">
    <source>
        <dbReference type="SAM" id="Phobius"/>
    </source>
</evidence>
<keyword evidence="1" id="KW-0812">Transmembrane</keyword>
<feature type="transmembrane region" description="Helical" evidence="1">
    <location>
        <begin position="53"/>
        <end position="69"/>
    </location>
</feature>
<dbReference type="PANTHER" id="PTHR46599">
    <property type="entry name" value="PIGGYBAC TRANSPOSABLE ELEMENT-DERIVED PROTEIN 4"/>
    <property type="match status" value="1"/>
</dbReference>
<dbReference type="Proteomes" id="UP001558613">
    <property type="component" value="Unassembled WGS sequence"/>
</dbReference>
<protein>
    <recommendedName>
        <fullName evidence="2">PiggyBac transposable element-derived protein domain-containing protein</fullName>
    </recommendedName>
</protein>
<dbReference type="InterPro" id="IPR029526">
    <property type="entry name" value="PGBD"/>
</dbReference>
<accession>A0ABR3MV05</accession>
<gene>
    <name evidence="3" type="ORF">QQF64_033819</name>
</gene>
<dbReference type="EMBL" id="JAYMGO010000009">
    <property type="protein sequence ID" value="KAL1268456.1"/>
    <property type="molecule type" value="Genomic_DNA"/>
</dbReference>
<keyword evidence="1" id="KW-0472">Membrane</keyword>